<feature type="transmembrane region" description="Helical" evidence="1">
    <location>
        <begin position="45"/>
        <end position="69"/>
    </location>
</feature>
<feature type="transmembrane region" description="Helical" evidence="1">
    <location>
        <begin position="133"/>
        <end position="155"/>
    </location>
</feature>
<protein>
    <submittedName>
        <fullName evidence="3">G_PROTEIN_RECEP_F1_2 domain-containing protein</fullName>
    </submittedName>
</protein>
<proteinExistence type="predicted"/>
<reference evidence="3" key="1">
    <citation type="submission" date="2016-11" db="UniProtKB">
        <authorList>
            <consortium name="WormBaseParasite"/>
        </authorList>
    </citation>
    <scope>IDENTIFICATION</scope>
</reference>
<keyword evidence="2" id="KW-1185">Reference proteome</keyword>
<dbReference type="InterPro" id="IPR019422">
    <property type="entry name" value="7TM_GPCR_serpentine_rcpt_Srh"/>
</dbReference>
<keyword evidence="1" id="KW-0472">Membrane</keyword>
<feature type="transmembrane region" description="Helical" evidence="1">
    <location>
        <begin position="262"/>
        <end position="289"/>
    </location>
</feature>
<dbReference type="WBParaSite" id="L893_g11472.t1">
    <property type="protein sequence ID" value="L893_g11472.t1"/>
    <property type="gene ID" value="L893_g11472"/>
</dbReference>
<dbReference type="AlphaFoldDB" id="A0A1I7Y1F3"/>
<feature type="transmembrane region" description="Helical" evidence="1">
    <location>
        <begin position="12"/>
        <end position="33"/>
    </location>
</feature>
<accession>A0A1I7Y1F3</accession>
<dbReference type="SUPFAM" id="SSF81321">
    <property type="entry name" value="Family A G protein-coupled receptor-like"/>
    <property type="match status" value="1"/>
</dbReference>
<feature type="transmembrane region" description="Helical" evidence="1">
    <location>
        <begin position="229"/>
        <end position="256"/>
    </location>
</feature>
<sequence>MTDPLSSLFNTLMNATSVGSIIVKTIAMYLIIFHTPKNMRHFSNFILNELLWNLSANLLYTIAHPIPMLPMQCFRLDGLLGDLFPHESVGHMMFLCTMLSGLNCLVGLMLCFQFRYISLTRKQRLKNVRTVWGYVYCAVVHFCVSCLFIYCYVSWTVPLSEYPNKAVRVPRMFCFHPSGFHKSFALFCYFGSILVTLVAMIICYVLCLRQLRIDRGLLDAKTMKMQKTLLRNVMILTVVPALIGFLPLLVAAFFLYMNEMAYAREICVVCILVVMNHGTVYGIVTIMLFKAYRNAFRRLLICVAKKMPFRNDSQMASSARVWSVPVHMV</sequence>
<evidence type="ECO:0000313" key="3">
    <source>
        <dbReference type="WBParaSite" id="L893_g11472.t1"/>
    </source>
</evidence>
<dbReference type="Proteomes" id="UP000095287">
    <property type="component" value="Unplaced"/>
</dbReference>
<evidence type="ECO:0000313" key="2">
    <source>
        <dbReference type="Proteomes" id="UP000095287"/>
    </source>
</evidence>
<dbReference type="PANTHER" id="PTHR46891">
    <property type="entry name" value="SERPENTINE RECEPTOR, CLASS H-RELATED"/>
    <property type="match status" value="1"/>
</dbReference>
<evidence type="ECO:0000256" key="1">
    <source>
        <dbReference type="SAM" id="Phobius"/>
    </source>
</evidence>
<name>A0A1I7Y1F3_9BILA</name>
<organism evidence="2 3">
    <name type="scientific">Steinernema glaseri</name>
    <dbReference type="NCBI Taxonomy" id="37863"/>
    <lineage>
        <taxon>Eukaryota</taxon>
        <taxon>Metazoa</taxon>
        <taxon>Ecdysozoa</taxon>
        <taxon>Nematoda</taxon>
        <taxon>Chromadorea</taxon>
        <taxon>Rhabditida</taxon>
        <taxon>Tylenchina</taxon>
        <taxon>Panagrolaimomorpha</taxon>
        <taxon>Strongyloidoidea</taxon>
        <taxon>Steinernematidae</taxon>
        <taxon>Steinernema</taxon>
    </lineage>
</organism>
<keyword evidence="1" id="KW-0812">Transmembrane</keyword>
<dbReference type="Pfam" id="PF10318">
    <property type="entry name" value="7TM_GPCR_Srh"/>
    <property type="match status" value="1"/>
</dbReference>
<feature type="transmembrane region" description="Helical" evidence="1">
    <location>
        <begin position="89"/>
        <end position="112"/>
    </location>
</feature>
<keyword evidence="1" id="KW-1133">Transmembrane helix</keyword>
<dbReference type="Gene3D" id="1.20.1070.10">
    <property type="entry name" value="Rhodopsin 7-helix transmembrane proteins"/>
    <property type="match status" value="1"/>
</dbReference>
<feature type="transmembrane region" description="Helical" evidence="1">
    <location>
        <begin position="184"/>
        <end position="208"/>
    </location>
</feature>